<comment type="caution">
    <text evidence="2">The sequence shown here is derived from an EMBL/GenBank/DDBJ whole genome shotgun (WGS) entry which is preliminary data.</text>
</comment>
<accession>A0A6G4A642</accession>
<reference evidence="2" key="1">
    <citation type="submission" date="2020-02" db="EMBL/GenBank/DDBJ databases">
        <authorList>
            <person name="Shen X.-R."/>
            <person name="Zhang Y.-X."/>
        </authorList>
    </citation>
    <scope>NUCLEOTIDE SEQUENCE</scope>
    <source>
        <strain evidence="2">SYP-B3998</strain>
    </source>
</reference>
<proteinExistence type="predicted"/>
<gene>
    <name evidence="2" type="ORF">GK047_25340</name>
</gene>
<dbReference type="InterPro" id="IPR023286">
    <property type="entry name" value="ABATE_dom_sf"/>
</dbReference>
<dbReference type="InterPro" id="IPR021005">
    <property type="entry name" value="Znf_CGNR"/>
</dbReference>
<dbReference type="AlphaFoldDB" id="A0A6G4A642"/>
<dbReference type="Pfam" id="PF11706">
    <property type="entry name" value="zf-CGNR"/>
    <property type="match status" value="1"/>
</dbReference>
<name>A0A6G4A642_9BACL</name>
<organism evidence="2">
    <name type="scientific">Paenibacillus sp. SYP-B3998</name>
    <dbReference type="NCBI Taxonomy" id="2678564"/>
    <lineage>
        <taxon>Bacteria</taxon>
        <taxon>Bacillati</taxon>
        <taxon>Bacillota</taxon>
        <taxon>Bacilli</taxon>
        <taxon>Bacillales</taxon>
        <taxon>Paenibacillaceae</taxon>
        <taxon>Paenibacillus</taxon>
    </lineage>
</organism>
<protein>
    <recommendedName>
        <fullName evidence="1">Zinc finger CGNR domain-containing protein</fullName>
    </recommendedName>
</protein>
<evidence type="ECO:0000259" key="1">
    <source>
        <dbReference type="Pfam" id="PF11706"/>
    </source>
</evidence>
<feature type="domain" description="Zinc finger CGNR" evidence="1">
    <location>
        <begin position="3"/>
        <end position="25"/>
    </location>
</feature>
<dbReference type="EMBL" id="JAAIKC010000015">
    <property type="protein sequence ID" value="NEW09291.1"/>
    <property type="molecule type" value="Genomic_DNA"/>
</dbReference>
<sequence>MSSRKRLCRMDACGNRQKAAAFYTKKKKPMTFLHTKSLI</sequence>
<evidence type="ECO:0000313" key="2">
    <source>
        <dbReference type="EMBL" id="NEW09291.1"/>
    </source>
</evidence>
<dbReference type="SUPFAM" id="SSF160904">
    <property type="entry name" value="Jann2411-like"/>
    <property type="match status" value="1"/>
</dbReference>